<feature type="region of interest" description="Disordered" evidence="1">
    <location>
        <begin position="57"/>
        <end position="109"/>
    </location>
</feature>
<evidence type="ECO:0008006" key="4">
    <source>
        <dbReference type="Google" id="ProtNLM"/>
    </source>
</evidence>
<sequence length="144" mass="16350">MRHDSNIISLGFKKLEIQEIHIIFGLTFTAWNHSCGSQPQKCMALPGDSRLRITAARGDGEMMMMAPPYENKEEETRRGEEDGALMKNLQHSQKHIYPESSTKSQREHSNGYLRPLGNFFVKEVADVNHESEGTMGNICKVEIE</sequence>
<dbReference type="EMBL" id="QGKV02000759">
    <property type="protein sequence ID" value="KAF3566855.1"/>
    <property type="molecule type" value="Genomic_DNA"/>
</dbReference>
<dbReference type="Proteomes" id="UP000266723">
    <property type="component" value="Unassembled WGS sequence"/>
</dbReference>
<feature type="compositionally biased region" description="Basic and acidic residues" evidence="1">
    <location>
        <begin position="70"/>
        <end position="81"/>
    </location>
</feature>
<comment type="caution">
    <text evidence="2">The sequence shown here is derived from an EMBL/GenBank/DDBJ whole genome shotgun (WGS) entry which is preliminary data.</text>
</comment>
<evidence type="ECO:0000256" key="1">
    <source>
        <dbReference type="SAM" id="MobiDB-lite"/>
    </source>
</evidence>
<name>A0ABQ7D5T9_BRACR</name>
<protein>
    <recommendedName>
        <fullName evidence="4">SHSP domain-containing protein</fullName>
    </recommendedName>
</protein>
<proteinExistence type="predicted"/>
<evidence type="ECO:0000313" key="2">
    <source>
        <dbReference type="EMBL" id="KAF3566855.1"/>
    </source>
</evidence>
<evidence type="ECO:0000313" key="3">
    <source>
        <dbReference type="Proteomes" id="UP000266723"/>
    </source>
</evidence>
<gene>
    <name evidence="2" type="ORF">DY000_02016945</name>
</gene>
<reference evidence="2 3" key="1">
    <citation type="journal article" date="2020" name="BMC Genomics">
        <title>Intraspecific diversification of the crop wild relative Brassica cretica Lam. using demographic model selection.</title>
        <authorList>
            <person name="Kioukis A."/>
            <person name="Michalopoulou V.A."/>
            <person name="Briers L."/>
            <person name="Pirintsos S."/>
            <person name="Studholme D.J."/>
            <person name="Pavlidis P."/>
            <person name="Sarris P.F."/>
        </authorList>
    </citation>
    <scope>NUCLEOTIDE SEQUENCE [LARGE SCALE GENOMIC DNA]</scope>
    <source>
        <strain evidence="3">cv. PFS-1207/04</strain>
    </source>
</reference>
<organism evidence="2 3">
    <name type="scientific">Brassica cretica</name>
    <name type="common">Mustard</name>
    <dbReference type="NCBI Taxonomy" id="69181"/>
    <lineage>
        <taxon>Eukaryota</taxon>
        <taxon>Viridiplantae</taxon>
        <taxon>Streptophyta</taxon>
        <taxon>Embryophyta</taxon>
        <taxon>Tracheophyta</taxon>
        <taxon>Spermatophyta</taxon>
        <taxon>Magnoliopsida</taxon>
        <taxon>eudicotyledons</taxon>
        <taxon>Gunneridae</taxon>
        <taxon>Pentapetalae</taxon>
        <taxon>rosids</taxon>
        <taxon>malvids</taxon>
        <taxon>Brassicales</taxon>
        <taxon>Brassicaceae</taxon>
        <taxon>Brassiceae</taxon>
        <taxon>Brassica</taxon>
    </lineage>
</organism>
<accession>A0ABQ7D5T9</accession>
<keyword evidence="3" id="KW-1185">Reference proteome</keyword>